<evidence type="ECO:0008006" key="3">
    <source>
        <dbReference type="Google" id="ProtNLM"/>
    </source>
</evidence>
<evidence type="ECO:0000313" key="2">
    <source>
        <dbReference type="Proteomes" id="UP000240957"/>
    </source>
</evidence>
<comment type="caution">
    <text evidence="1">The sequence shown here is derived from an EMBL/GenBank/DDBJ whole genome shotgun (WGS) entry which is preliminary data.</text>
</comment>
<dbReference type="Proteomes" id="UP000240957">
    <property type="component" value="Unassembled WGS sequence"/>
</dbReference>
<protein>
    <recommendedName>
        <fullName evidence="3">SMI1/KNR4 family protein</fullName>
    </recommendedName>
</protein>
<name>A0A371YJI5_9GAMM</name>
<proteinExistence type="predicted"/>
<gene>
    <name evidence="1" type="ORF">C9E89_020655</name>
</gene>
<reference evidence="1 2" key="1">
    <citation type="submission" date="2018-08" db="EMBL/GenBank/DDBJ databases">
        <title>The draft genome of Acinetobacter sichuanensis strain WCHAc060041.</title>
        <authorList>
            <person name="Qin J."/>
            <person name="Feng Y."/>
            <person name="Zong Z."/>
        </authorList>
    </citation>
    <scope>NUCLEOTIDE SEQUENCE [LARGE SCALE GENOMIC DNA]</scope>
    <source>
        <strain evidence="1 2">WCHAc060041</strain>
    </source>
</reference>
<organism evidence="1 2">
    <name type="scientific">Acinetobacter sichuanensis</name>
    <dbReference type="NCBI Taxonomy" id="2136183"/>
    <lineage>
        <taxon>Bacteria</taxon>
        <taxon>Pseudomonadati</taxon>
        <taxon>Pseudomonadota</taxon>
        <taxon>Gammaproteobacteria</taxon>
        <taxon>Moraxellales</taxon>
        <taxon>Moraxellaceae</taxon>
        <taxon>Acinetobacter</taxon>
    </lineage>
</organism>
<accession>A0A371YJI5</accession>
<dbReference type="AlphaFoldDB" id="A0A371YJI5"/>
<sequence length="286" mass="33641">MEQKMNFPTTALRHIHSGYIGTAEIWQQFFIEFIDNYENFKGENPEFDASDFSHLKAEYLNLIRHFDVVAIQNQLDKKEKDLGMVLPKSYKDFVLAGGIEISKNFTYDFLTYSALSKIENISYLKEDKKGFRAYHSIIEMNEEDYIENPQSLAQAEQNHYHYVNYFELFKLTGEERGNILDVVNIKDESEIGYFSRGTLPLHKEFKDSVINITEYLTRILLPFQQTQDGEYEAWLFEDGNFYRCKSFAEMYMIDLLGSCSRGLMPQGMKNLYRSGLSKMFNNMPEW</sequence>
<dbReference type="EMBL" id="PYIX02000067">
    <property type="protein sequence ID" value="RFC81659.1"/>
    <property type="molecule type" value="Genomic_DNA"/>
</dbReference>
<evidence type="ECO:0000313" key="1">
    <source>
        <dbReference type="EMBL" id="RFC81659.1"/>
    </source>
</evidence>